<dbReference type="EMBL" id="CM017698">
    <property type="protein sequence ID" value="TYG95533.1"/>
    <property type="molecule type" value="Genomic_DNA"/>
</dbReference>
<dbReference type="Proteomes" id="UP000323506">
    <property type="component" value="Chromosome A11"/>
</dbReference>
<evidence type="ECO:0000313" key="2">
    <source>
        <dbReference type="EMBL" id="TYG95533.1"/>
    </source>
</evidence>
<reference evidence="2 3" key="1">
    <citation type="submission" date="2019-06" db="EMBL/GenBank/DDBJ databases">
        <title>WGS assembly of Gossypium darwinii.</title>
        <authorList>
            <person name="Chen Z.J."/>
            <person name="Sreedasyam A."/>
            <person name="Ando A."/>
            <person name="Song Q."/>
            <person name="De L."/>
            <person name="Hulse-Kemp A."/>
            <person name="Ding M."/>
            <person name="Ye W."/>
            <person name="Kirkbride R."/>
            <person name="Jenkins J."/>
            <person name="Plott C."/>
            <person name="Lovell J."/>
            <person name="Lin Y.-M."/>
            <person name="Vaughn R."/>
            <person name="Liu B."/>
            <person name="Li W."/>
            <person name="Simpson S."/>
            <person name="Scheffler B."/>
            <person name="Saski C."/>
            <person name="Grover C."/>
            <person name="Hu G."/>
            <person name="Conover J."/>
            <person name="Carlson J."/>
            <person name="Shu S."/>
            <person name="Boston L."/>
            <person name="Williams M."/>
            <person name="Peterson D."/>
            <person name="Mcgee K."/>
            <person name="Jones D."/>
            <person name="Wendel J."/>
            <person name="Stelly D."/>
            <person name="Grimwood J."/>
            <person name="Schmutz J."/>
        </authorList>
    </citation>
    <scope>NUCLEOTIDE SEQUENCE [LARGE SCALE GENOMIC DNA]</scope>
    <source>
        <strain evidence="2">1808015.09</strain>
    </source>
</reference>
<feature type="compositionally biased region" description="Low complexity" evidence="1">
    <location>
        <begin position="66"/>
        <end position="79"/>
    </location>
</feature>
<dbReference type="AlphaFoldDB" id="A0A5D2EPS5"/>
<proteinExistence type="predicted"/>
<sequence>MFQFSFRFLTYDDVCFWFHFVYCSMDRRRLAGERRQSVPATPGAPSSPLQRHTRSGSSYGSTGNPRKAQTKAAAQRLAAVMAHQQNDDDGDDYDQLDHSSVSSTGSIGFSGARPTRPLSPLTKNVAQRRVPQAMTPQADDHNDEDDLIVSGRPSIGLGGARQMQARTPVIKTIPQRRPSPVMKRQPSDDDNDDDVPVSNKASTGVAPARSIRSPSPAKKKSLAQTRAPPPPDDDDENEEDDLLVSGTTRIGLGGRAVRPRSPATKSIAQKRMPPAVTQQTSDKESDEEEVLVSGRPSIGLAHGRAMQPRPAMVKTMAQRPVQQVPQQPSDEDNDEDDLANSAVSGKATIGLGGRARPSSSPLSVRIHQDQSSSTRSTPGSHTSLSVNNKEQPVSAHSINSVEQSMSPSAGRLSQQSSVEQLHTRQASSVVQPSSLEQPVSPCSTGPGRQQLRIMTAQAVPKPTSSGTTPEVSADSRREKRLNSDFASMGGVKARERQQSASALQDELDMLQDENESLLEKLHLAEERFEEAEARVRLLEKQIADLGEGATLEARLLSRKEAAQQEREAASRGGAQAQATLEQIAALQTEAEIARDETNSVLEKLGEAEFEIKALQTVTQRMMLTEEEMEEVVLKRCWLARYWSLCVDHGIQADIAGVKHEYWSSFAPLPVEIVLAAGQRAREEDISTGDDLEERGKVLQHTNELSGERNVESMLLVEKGLRELALLKVEDAVAFAMAKQRRQNMLKTEEVKLPTEGQFEVFELSQEESEDVRFKQAWLTYFWRRAMNHGVEADIADERLQSWIQCSSQCITSQDAVDVERGLMEIRRLGLESQLWKTSRRGLELGATARLHIETGF</sequence>
<dbReference type="PANTHER" id="PTHR31762">
    <property type="entry name" value="FAS-BINDING FACTOR-LIKE PROTEIN"/>
    <property type="match status" value="1"/>
</dbReference>
<dbReference type="PANTHER" id="PTHR31762:SF10">
    <property type="entry name" value="FAS-BINDING FACTOR-LIKE PROTEIN"/>
    <property type="match status" value="1"/>
</dbReference>
<accession>A0A5D2EPS5</accession>
<feature type="compositionally biased region" description="Polar residues" evidence="1">
    <location>
        <begin position="47"/>
        <end position="64"/>
    </location>
</feature>
<feature type="compositionally biased region" description="Polar residues" evidence="1">
    <location>
        <begin position="369"/>
        <end position="447"/>
    </location>
</feature>
<feature type="compositionally biased region" description="Acidic residues" evidence="1">
    <location>
        <begin position="231"/>
        <end position="242"/>
    </location>
</feature>
<feature type="compositionally biased region" description="Low complexity" evidence="1">
    <location>
        <begin position="99"/>
        <end position="111"/>
    </location>
</feature>
<evidence type="ECO:0000313" key="3">
    <source>
        <dbReference type="Proteomes" id="UP000323506"/>
    </source>
</evidence>
<evidence type="ECO:0000256" key="1">
    <source>
        <dbReference type="SAM" id="MobiDB-lite"/>
    </source>
</evidence>
<keyword evidence="3" id="KW-1185">Reference proteome</keyword>
<name>A0A5D2EPS5_GOSDA</name>
<organism evidence="2 3">
    <name type="scientific">Gossypium darwinii</name>
    <name type="common">Darwin's cotton</name>
    <name type="synonym">Gossypium barbadense var. darwinii</name>
    <dbReference type="NCBI Taxonomy" id="34276"/>
    <lineage>
        <taxon>Eukaryota</taxon>
        <taxon>Viridiplantae</taxon>
        <taxon>Streptophyta</taxon>
        <taxon>Embryophyta</taxon>
        <taxon>Tracheophyta</taxon>
        <taxon>Spermatophyta</taxon>
        <taxon>Magnoliopsida</taxon>
        <taxon>eudicotyledons</taxon>
        <taxon>Gunneridae</taxon>
        <taxon>Pentapetalae</taxon>
        <taxon>rosids</taxon>
        <taxon>malvids</taxon>
        <taxon>Malvales</taxon>
        <taxon>Malvaceae</taxon>
        <taxon>Malvoideae</taxon>
        <taxon>Gossypium</taxon>
    </lineage>
</organism>
<feature type="compositionally biased region" description="Acidic residues" evidence="1">
    <location>
        <begin position="329"/>
        <end position="338"/>
    </location>
</feature>
<evidence type="ECO:0008006" key="4">
    <source>
        <dbReference type="Google" id="ProtNLM"/>
    </source>
</evidence>
<dbReference type="InterPro" id="IPR040321">
    <property type="entry name" value="SCD2-like"/>
</dbReference>
<protein>
    <recommendedName>
        <fullName evidence="4">Coiled-coil domain-containing protein SCD2</fullName>
    </recommendedName>
</protein>
<feature type="compositionally biased region" description="Basic and acidic residues" evidence="1">
    <location>
        <begin position="473"/>
        <end position="482"/>
    </location>
</feature>
<feature type="region of interest" description="Disordered" evidence="1">
    <location>
        <begin position="34"/>
        <end position="500"/>
    </location>
</feature>
<dbReference type="GO" id="GO:0000911">
    <property type="term" value="P:cytokinesis by cell plate formation"/>
    <property type="evidence" value="ECO:0007669"/>
    <property type="project" value="InterPro"/>
</dbReference>
<feature type="compositionally biased region" description="Low complexity" evidence="1">
    <location>
        <begin position="318"/>
        <end position="328"/>
    </location>
</feature>
<gene>
    <name evidence="2" type="ORF">ES288_A11G275300v1</name>
</gene>